<protein>
    <submittedName>
        <fullName evidence="1">Uncharacterized protein</fullName>
    </submittedName>
</protein>
<dbReference type="EMBL" id="LT607412">
    <property type="protein sequence ID" value="SCE77251.1"/>
    <property type="molecule type" value="Genomic_DNA"/>
</dbReference>
<organism evidence="1 2">
    <name type="scientific">Micromonospora coriariae</name>
    <dbReference type="NCBI Taxonomy" id="285665"/>
    <lineage>
        <taxon>Bacteria</taxon>
        <taxon>Bacillati</taxon>
        <taxon>Actinomycetota</taxon>
        <taxon>Actinomycetes</taxon>
        <taxon>Micromonosporales</taxon>
        <taxon>Micromonosporaceae</taxon>
        <taxon>Micromonospora</taxon>
    </lineage>
</organism>
<sequence>MLTRVPEETFCRHNHPVFDFGISGYQPHWLQDRNAIAAAHGHRLAALSGQTLRHVWLVWDLGADEWFPDCPVLLAFDDEQVEINHQKTDDLSVTFNSINPAEPVEWPTSDGFPLAWRSEPLPELAALCGQRLDHAQLLEWIGGSMADGILAVGFTLTEGQLTIYNALDENGLEFDTPGQEWRRQPLDG</sequence>
<proteinExistence type="predicted"/>
<gene>
    <name evidence="1" type="ORF">GA0070607_1378</name>
</gene>
<evidence type="ECO:0000313" key="1">
    <source>
        <dbReference type="EMBL" id="SCE77251.1"/>
    </source>
</evidence>
<reference evidence="2" key="1">
    <citation type="submission" date="2016-06" db="EMBL/GenBank/DDBJ databases">
        <authorList>
            <person name="Varghese N."/>
            <person name="Submissions Spin"/>
        </authorList>
    </citation>
    <scope>NUCLEOTIDE SEQUENCE [LARGE SCALE GENOMIC DNA]</scope>
    <source>
        <strain evidence="2">DSM 44875</strain>
    </source>
</reference>
<dbReference type="Proteomes" id="UP000198243">
    <property type="component" value="Chromosome I"/>
</dbReference>
<evidence type="ECO:0000313" key="2">
    <source>
        <dbReference type="Proteomes" id="UP000198243"/>
    </source>
</evidence>
<dbReference type="AlphaFoldDB" id="A0A1C4V0F2"/>
<accession>A0A1C4V0F2</accession>
<keyword evidence="2" id="KW-1185">Reference proteome</keyword>
<name>A0A1C4V0F2_9ACTN</name>